<dbReference type="GO" id="GO:0006999">
    <property type="term" value="P:nuclear pore organization"/>
    <property type="evidence" value="ECO:0007669"/>
    <property type="project" value="TreeGrafter"/>
</dbReference>
<evidence type="ECO:0000256" key="4">
    <source>
        <dbReference type="ARBA" id="ARBA00023242"/>
    </source>
</evidence>
<dbReference type="InterPro" id="IPR021827">
    <property type="entry name" value="Nup186/Nup192/Nup205"/>
</dbReference>
<feature type="compositionally biased region" description="Low complexity" evidence="5">
    <location>
        <begin position="432"/>
        <end position="443"/>
    </location>
</feature>
<reference evidence="6 7" key="1">
    <citation type="journal article" date="2019" name="Nat. Ecol. Evol.">
        <title>Megaphylogeny resolves global patterns of mushroom evolution.</title>
        <authorList>
            <person name="Varga T."/>
            <person name="Krizsan K."/>
            <person name="Foldi C."/>
            <person name="Dima B."/>
            <person name="Sanchez-Garcia M."/>
            <person name="Sanchez-Ramirez S."/>
            <person name="Szollosi G.J."/>
            <person name="Szarkandi J.G."/>
            <person name="Papp V."/>
            <person name="Albert L."/>
            <person name="Andreopoulos W."/>
            <person name="Angelini C."/>
            <person name="Antonin V."/>
            <person name="Barry K.W."/>
            <person name="Bougher N.L."/>
            <person name="Buchanan P."/>
            <person name="Buyck B."/>
            <person name="Bense V."/>
            <person name="Catcheside P."/>
            <person name="Chovatia M."/>
            <person name="Cooper J."/>
            <person name="Damon W."/>
            <person name="Desjardin D."/>
            <person name="Finy P."/>
            <person name="Geml J."/>
            <person name="Haridas S."/>
            <person name="Hughes K."/>
            <person name="Justo A."/>
            <person name="Karasinski D."/>
            <person name="Kautmanova I."/>
            <person name="Kiss B."/>
            <person name="Kocsube S."/>
            <person name="Kotiranta H."/>
            <person name="LaButti K.M."/>
            <person name="Lechner B.E."/>
            <person name="Liimatainen K."/>
            <person name="Lipzen A."/>
            <person name="Lukacs Z."/>
            <person name="Mihaltcheva S."/>
            <person name="Morgado L.N."/>
            <person name="Niskanen T."/>
            <person name="Noordeloos M.E."/>
            <person name="Ohm R.A."/>
            <person name="Ortiz-Santana B."/>
            <person name="Ovrebo C."/>
            <person name="Racz N."/>
            <person name="Riley R."/>
            <person name="Savchenko A."/>
            <person name="Shiryaev A."/>
            <person name="Soop K."/>
            <person name="Spirin V."/>
            <person name="Szebenyi C."/>
            <person name="Tomsovsky M."/>
            <person name="Tulloss R.E."/>
            <person name="Uehling J."/>
            <person name="Grigoriev I.V."/>
            <person name="Vagvolgyi C."/>
            <person name="Papp T."/>
            <person name="Martin F.M."/>
            <person name="Miettinen O."/>
            <person name="Hibbett D.S."/>
            <person name="Nagy L.G."/>
        </authorList>
    </citation>
    <scope>NUCLEOTIDE SEQUENCE [LARGE SCALE GENOMIC DNA]</scope>
    <source>
        <strain evidence="6 7">CBS 309.79</strain>
    </source>
</reference>
<sequence length="2249" mass="243586">MESITSLRLTILTNLRGANNNGESSISQLFEELAVNKARLVRVFDVGKPNAGEKKELESGKITLPYTSKKLLPNPSFIHQTLFLSHALDISEKYAASLLNEITSSHPNLPNETAIEMSINAFHTARRHTADCLRYLFEAAEAEVDERIRAFVEEDMGEGMGERVAKEIMGVEALLANVTQAKQNARSNTDFSNPQQPTLGADILTARIESLKYERRVLAYSLTSLARSRLLTPASAKSLTDHLSSHPSSHALSPFFLVALLSMFDPSPSSAVPDKALVQQMTKKLDLSAEWKDPGLKAVVLLKWTLFLIDLRRRDESLQSTPGYKTEESETQVWNAVQGGAFGWLVRALCSLDKNAVKGVGSLNPSSALFAGGEEGGNGMGGTPEEFKGVALDAFEILLRSVITHASSELRKIKQRQEDLLLSRGTSKPPRTTSTSTSTSTSTNTAPRNDIGVLYVFIGLLYRALPAERALQFWGSLPSSSSSTGATSKVLAGLEEVETQAGRLPAFLQWAVWSTPGVGILGPAVSQHQAHGFGQSQHLGFSQHQGSNQISQAQDQHHQADLLLALYDMLGGLAKGQHCAELAYNFMARGSGEVVQGAQAHAGKTTQRGGQGGASLAWSTLFDVLETWSVQGSAPPRPQVAQSGLTHGGGMSFAGQQYQQPQQQQYQQPQLNITPTSLLLTTSLLSLLTTCITHSPSVRIALSSNAQFRCIPVLVSLIPLAVPLELKGVIFGALAEFCEAGAGEGGGVPMGSAGVEICRGVWGLMERLEVINVRPAVAAPSGFGMSMGGMGKGRGVEVELEDVESVHKMYPSTIPFLRLLCALIHTPKRVPIASSLTSDSSPSQAIPTLNTIPDTLGTPYRSPGIAPYTSFVLNDVFAKISGREYVRGCERWEMNDSCLGYVERCLGSWDGEGLRGVIERVGRGGGGGGAGEMERVAREWVGPLLVHPGYDILVRFLSNSGGGLQTTILSYVSDGIAGFEKNFEVEEPYFGSTIVRALRILLRVLEVQDIFLEVLLPLIGEIPREMLGGVGMTTYPRSYFTRLDPQSLTANRGVVPSIGAYVVFAPSHPELGLLAVKILRALALTSPGAGGVLGTMIEGSEESDRIMDGFCRILDSEGEGGEWVEDVEGVVERMTGAGARDPLEGGHGGGGVVEMGVRGAVLGLFVEGTTSGTGGMGYPNLVHFLLFGSMKGESQGIQDPRALGGRETCVHVVLRLLSRGVPTEDGAGGGEGRALFASLPELVEKCYKLVYQLCVHPRTSAFVMRYLRTREDFFARQLKAIPAHAPASTITNDNAYLELQYADGSRVSSSVAGLTAFLRLRSWVFDLVALEMHVLTSKGMGKGVSRLLGILFGHEATSGGDHQPQQLALGWGDEEDGYEGKPFREIGQSHMRVIEFVQSLRFDWADSLGVSLQDVELKLLAGLDLLSSTLRLDANGCEIIDRSALLAVLADGKRQLHARGLIVTPAQLEQLSTEIAYVLQSCAVENHRRQVRHATGQGYEAWRRLLDVTLTKCFGRLPHGKRENMLFEILHVLPESIKDGENVEERTAVLLSEAVLSCMTKLREDRHRQVIMQDAYGEGRAGGGGGGGLPAERLHALLRSVIECLLERSRVELVRGNLYAALISYLHLIFSPEGGFAGAQAVPTDNAPRALAMSTALMREETNFGSSRSGTPGPSAATSSPLFTGSLALIKAASDRLIAAVARDAIDGAEVWKTIAFMLLDALVQVSRTDSKSHVVLTSMVRSGVLGNFVRGIKEEDGRLMAVLRPDPDDLNPLYVYEAKISLLIRIAQTRAGAERLVEAGVLGVLAKCDFVDARPEADQAFMDNDSFLPSAIQRYHQLLMPALQLVHSLRATLGPKHATVANQIIEFLAAHRDTFVIFLKSEMDNVTLAMMEEVHLLVTMCGSVLHHVPKVELSSSNSDFGSVHAAILATSARYLASGKWGKRPYPQTDVEIADANAYATGYASMTRFDVQVTKKERLLHKAFVSYIGCASEFTEPEISVVLLPNTNVVRASEEKGGSRYLATLPSIGDTIEALNTVFVDCSSTLRLISDLSAELSAKEHVRVDNIKEMMNEPDLDFLQDLDIGQKRSLVCRALMRLREEVIDDAKVLLGTTEMILLLLWRHLSYFTDEQQSSQPAPSQLSASRFRSSMISAMASSTYQTARNPDEFRAEVGKRMEGVLGKIMAIEESDFDSLGDEHRSSKAYLEIMVRRLRDCVGLHAPEDNAPLMIGMGENGGQEFESAEFSTSFS</sequence>
<evidence type="ECO:0000313" key="7">
    <source>
        <dbReference type="Proteomes" id="UP000305067"/>
    </source>
</evidence>
<dbReference type="Pfam" id="PF11894">
    <property type="entry name" value="Nup192"/>
    <property type="match status" value="1"/>
</dbReference>
<dbReference type="PANTHER" id="PTHR31344:SF0">
    <property type="entry name" value="NUCLEAR PORE COMPLEX PROTEIN NUP205"/>
    <property type="match status" value="1"/>
</dbReference>
<keyword evidence="7" id="KW-1185">Reference proteome</keyword>
<keyword evidence="4" id="KW-0539">Nucleus</keyword>
<evidence type="ECO:0000256" key="2">
    <source>
        <dbReference type="ARBA" id="ARBA00005892"/>
    </source>
</evidence>
<evidence type="ECO:0000256" key="1">
    <source>
        <dbReference type="ARBA" id="ARBA00004123"/>
    </source>
</evidence>
<dbReference type="STRING" id="1884261.A0A5C3Q6M8"/>
<keyword evidence="3" id="KW-0813">Transport</keyword>
<evidence type="ECO:0000256" key="3">
    <source>
        <dbReference type="ARBA" id="ARBA00022448"/>
    </source>
</evidence>
<evidence type="ECO:0000256" key="5">
    <source>
        <dbReference type="SAM" id="MobiDB-lite"/>
    </source>
</evidence>
<evidence type="ECO:0000313" key="6">
    <source>
        <dbReference type="EMBL" id="TFK97784.1"/>
    </source>
</evidence>
<protein>
    <submittedName>
        <fullName evidence="6">Nucleoporin Nup186/Nup192/Nup205</fullName>
    </submittedName>
</protein>
<dbReference type="Proteomes" id="UP000305067">
    <property type="component" value="Unassembled WGS sequence"/>
</dbReference>
<proteinExistence type="inferred from homology"/>
<gene>
    <name evidence="6" type="ORF">BDV98DRAFT_607279</name>
</gene>
<comment type="similarity">
    <text evidence="2">Belongs to the NUP186/NUP192/NUP205 family.</text>
</comment>
<comment type="subcellular location">
    <subcellularLocation>
        <location evidence="1">Nucleus</location>
    </subcellularLocation>
</comment>
<dbReference type="GO" id="GO:0017056">
    <property type="term" value="F:structural constituent of nuclear pore"/>
    <property type="evidence" value="ECO:0007669"/>
    <property type="project" value="TreeGrafter"/>
</dbReference>
<organism evidence="6 7">
    <name type="scientific">Pterulicium gracile</name>
    <dbReference type="NCBI Taxonomy" id="1884261"/>
    <lineage>
        <taxon>Eukaryota</taxon>
        <taxon>Fungi</taxon>
        <taxon>Dikarya</taxon>
        <taxon>Basidiomycota</taxon>
        <taxon>Agaricomycotina</taxon>
        <taxon>Agaricomycetes</taxon>
        <taxon>Agaricomycetidae</taxon>
        <taxon>Agaricales</taxon>
        <taxon>Pleurotineae</taxon>
        <taxon>Pterulaceae</taxon>
        <taxon>Pterulicium</taxon>
    </lineage>
</organism>
<dbReference type="PANTHER" id="PTHR31344">
    <property type="entry name" value="NUCLEAR PORE COMPLEX PROTEIN NUP205"/>
    <property type="match status" value="1"/>
</dbReference>
<feature type="region of interest" description="Disordered" evidence="5">
    <location>
        <begin position="420"/>
        <end position="445"/>
    </location>
</feature>
<dbReference type="OrthoDB" id="2019644at2759"/>
<accession>A0A5C3Q6M8</accession>
<dbReference type="GO" id="GO:0044611">
    <property type="term" value="C:nuclear pore inner ring"/>
    <property type="evidence" value="ECO:0007669"/>
    <property type="project" value="TreeGrafter"/>
</dbReference>
<dbReference type="EMBL" id="ML178844">
    <property type="protein sequence ID" value="TFK97784.1"/>
    <property type="molecule type" value="Genomic_DNA"/>
</dbReference>
<name>A0A5C3Q6M8_9AGAR</name>